<dbReference type="PANTHER" id="PTHR42852:SF17">
    <property type="entry name" value="THIOREDOXIN-LIKE PROTEIN HI_1115"/>
    <property type="match status" value="1"/>
</dbReference>
<dbReference type="PROSITE" id="PS51352">
    <property type="entry name" value="THIOREDOXIN_2"/>
    <property type="match status" value="1"/>
</dbReference>
<dbReference type="PANTHER" id="PTHR42852">
    <property type="entry name" value="THIOL:DISULFIDE INTERCHANGE PROTEIN DSBE"/>
    <property type="match status" value="1"/>
</dbReference>
<dbReference type="GO" id="GO:0016209">
    <property type="term" value="F:antioxidant activity"/>
    <property type="evidence" value="ECO:0007669"/>
    <property type="project" value="InterPro"/>
</dbReference>
<dbReference type="GO" id="GO:0016491">
    <property type="term" value="F:oxidoreductase activity"/>
    <property type="evidence" value="ECO:0007669"/>
    <property type="project" value="InterPro"/>
</dbReference>
<evidence type="ECO:0000259" key="1">
    <source>
        <dbReference type="PROSITE" id="PS51352"/>
    </source>
</evidence>
<dbReference type="AlphaFoldDB" id="A0A660KY86"/>
<dbReference type="Pfam" id="PF00578">
    <property type="entry name" value="AhpC-TSA"/>
    <property type="match status" value="1"/>
</dbReference>
<evidence type="ECO:0000313" key="3">
    <source>
        <dbReference type="Proteomes" id="UP000278962"/>
    </source>
</evidence>
<gene>
    <name evidence="2" type="ORF">C8N24_4137</name>
</gene>
<dbReference type="InterPro" id="IPR013766">
    <property type="entry name" value="Thioredoxin_domain"/>
</dbReference>
<feature type="domain" description="Thioredoxin" evidence="1">
    <location>
        <begin position="39"/>
        <end position="178"/>
    </location>
</feature>
<dbReference type="CDD" id="cd02966">
    <property type="entry name" value="TlpA_like_family"/>
    <property type="match status" value="1"/>
</dbReference>
<dbReference type="Gene3D" id="3.40.30.10">
    <property type="entry name" value="Glutaredoxin"/>
    <property type="match status" value="1"/>
</dbReference>
<dbReference type="InterPro" id="IPR000866">
    <property type="entry name" value="AhpC/TSA"/>
</dbReference>
<dbReference type="Proteomes" id="UP000278962">
    <property type="component" value="Unassembled WGS sequence"/>
</dbReference>
<dbReference type="EMBL" id="RBIL01000002">
    <property type="protein sequence ID" value="RKQ86128.1"/>
    <property type="molecule type" value="Genomic_DNA"/>
</dbReference>
<dbReference type="InterPro" id="IPR036249">
    <property type="entry name" value="Thioredoxin-like_sf"/>
</dbReference>
<accession>A0A660KY86</accession>
<keyword evidence="2" id="KW-0413">Isomerase</keyword>
<keyword evidence="3" id="KW-1185">Reference proteome</keyword>
<dbReference type="GO" id="GO:0016853">
    <property type="term" value="F:isomerase activity"/>
    <property type="evidence" value="ECO:0007669"/>
    <property type="project" value="UniProtKB-KW"/>
</dbReference>
<dbReference type="InterPro" id="IPR050553">
    <property type="entry name" value="Thioredoxin_ResA/DsbE_sf"/>
</dbReference>
<sequence length="178" mass="19267">MAARANAARFTAVKRLVAALLFVALIALALVLTTGGEDERRAAAVPALTVTRMDGAGDYELTQLASAQTPTLLWFWAPWCTVCNGEAPKIQQLTEQAGDRLQVVAIGGRDELANAPAFVERHGLTGPTLLFDESMQTWEHYRIPGQPGAILLDRDGRERGRWLGAFDPTLALEAAENL</sequence>
<evidence type="ECO:0000313" key="2">
    <source>
        <dbReference type="EMBL" id="RKQ86128.1"/>
    </source>
</evidence>
<reference evidence="2 3" key="1">
    <citation type="submission" date="2018-10" db="EMBL/GenBank/DDBJ databases">
        <title>Genomic Encyclopedia of Archaeal and Bacterial Type Strains, Phase II (KMG-II): from individual species to whole genera.</title>
        <authorList>
            <person name="Goeker M."/>
        </authorList>
    </citation>
    <scope>NUCLEOTIDE SEQUENCE [LARGE SCALE GENOMIC DNA]</scope>
    <source>
        <strain evidence="2 3">DSM 14954</strain>
    </source>
</reference>
<organism evidence="2 3">
    <name type="scientific">Solirubrobacter pauli</name>
    <dbReference type="NCBI Taxonomy" id="166793"/>
    <lineage>
        <taxon>Bacteria</taxon>
        <taxon>Bacillati</taxon>
        <taxon>Actinomycetota</taxon>
        <taxon>Thermoleophilia</taxon>
        <taxon>Solirubrobacterales</taxon>
        <taxon>Solirubrobacteraceae</taxon>
        <taxon>Solirubrobacter</taxon>
    </lineage>
</organism>
<dbReference type="SUPFAM" id="SSF52833">
    <property type="entry name" value="Thioredoxin-like"/>
    <property type="match status" value="1"/>
</dbReference>
<comment type="caution">
    <text evidence="2">The sequence shown here is derived from an EMBL/GenBank/DDBJ whole genome shotgun (WGS) entry which is preliminary data.</text>
</comment>
<proteinExistence type="predicted"/>
<name>A0A660KY86_9ACTN</name>
<protein>
    <submittedName>
        <fullName evidence="2">Thiol-disulfide isomerase/thioredoxin</fullName>
    </submittedName>
</protein>
<dbReference type="OrthoDB" id="9790194at2"/>